<dbReference type="EMBL" id="PUIB01000002">
    <property type="protein sequence ID" value="PQO42723.1"/>
    <property type="molecule type" value="Genomic_DNA"/>
</dbReference>
<gene>
    <name evidence="1" type="ORF">C5Y98_00790</name>
</gene>
<dbReference type="AlphaFoldDB" id="A0A2S8GE71"/>
<name>A0A2S8GE71_9BACT</name>
<proteinExistence type="predicted"/>
<dbReference type="Proteomes" id="UP000239388">
    <property type="component" value="Unassembled WGS sequence"/>
</dbReference>
<protein>
    <submittedName>
        <fullName evidence="1">Uncharacterized protein</fullName>
    </submittedName>
</protein>
<evidence type="ECO:0000313" key="1">
    <source>
        <dbReference type="EMBL" id="PQO42723.1"/>
    </source>
</evidence>
<dbReference type="RefSeq" id="WP_105350646.1">
    <property type="nucleotide sequence ID" value="NZ_PUIB01000002.1"/>
</dbReference>
<comment type="caution">
    <text evidence="1">The sequence shown here is derived from an EMBL/GenBank/DDBJ whole genome shotgun (WGS) entry which is preliminary data.</text>
</comment>
<dbReference type="OrthoDB" id="286488at2"/>
<accession>A0A2S8GE71</accession>
<reference evidence="1 2" key="1">
    <citation type="submission" date="2018-02" db="EMBL/GenBank/DDBJ databases">
        <title>Comparative genomes isolates from brazilian mangrove.</title>
        <authorList>
            <person name="Araujo J.E."/>
            <person name="Taketani R.G."/>
            <person name="Silva M.C.P."/>
            <person name="Loureco M.V."/>
            <person name="Andreote F.D."/>
        </authorList>
    </citation>
    <scope>NUCLEOTIDE SEQUENCE [LARGE SCALE GENOMIC DNA]</scope>
    <source>
        <strain evidence="1 2">NAP PRIS-MGV</strain>
    </source>
</reference>
<organism evidence="1 2">
    <name type="scientific">Blastopirellula marina</name>
    <dbReference type="NCBI Taxonomy" id="124"/>
    <lineage>
        <taxon>Bacteria</taxon>
        <taxon>Pseudomonadati</taxon>
        <taxon>Planctomycetota</taxon>
        <taxon>Planctomycetia</taxon>
        <taxon>Pirellulales</taxon>
        <taxon>Pirellulaceae</taxon>
        <taxon>Blastopirellula</taxon>
    </lineage>
</organism>
<sequence length="201" mass="22952">MLWLETLDNLNAAADLVRRRRYGIIRVTGGKFHSLSFRPWPKLISRFEIVTLGRWKHAQGGDDCRLFYNFPVTSPGFLTLAYIESTSQTSWKSLRRSAEVLDWIAEIRGANASVCELSNEKLSTRLMQRAGWEPHCQHLTGRHFIKRYYGEYPQHAWLPKVSSRSQHFRHGQLPLGESLEQPPGFDQAAAGIGLVDEKVGC</sequence>
<evidence type="ECO:0000313" key="2">
    <source>
        <dbReference type="Proteomes" id="UP000239388"/>
    </source>
</evidence>